<gene>
    <name evidence="2" type="ORF">KFK09_012836</name>
</gene>
<sequence length="118" mass="13438">MSKRSQRVAFMSPNLAEEQTTPLKSLKSYLDTQSRENKSSSKNRISDFFSSSPARLLSCIKNSVRRTISLLSRKQRSLKREGASEAAHLHFVPPRDSHQSEAMEDCIEFINSSYKKSL</sequence>
<evidence type="ECO:0008006" key="4">
    <source>
        <dbReference type="Google" id="ProtNLM"/>
    </source>
</evidence>
<evidence type="ECO:0000313" key="3">
    <source>
        <dbReference type="Proteomes" id="UP000829196"/>
    </source>
</evidence>
<protein>
    <recommendedName>
        <fullName evidence="4">Josephin-like protein</fullName>
    </recommendedName>
</protein>
<dbReference type="AlphaFoldDB" id="A0A8T3BLY5"/>
<name>A0A8T3BLY5_DENNO</name>
<proteinExistence type="predicted"/>
<evidence type="ECO:0000256" key="1">
    <source>
        <dbReference type="SAM" id="MobiDB-lite"/>
    </source>
</evidence>
<comment type="caution">
    <text evidence="2">The sequence shown here is derived from an EMBL/GenBank/DDBJ whole genome shotgun (WGS) entry which is preliminary data.</text>
</comment>
<keyword evidence="3" id="KW-1185">Reference proteome</keyword>
<reference evidence="2" key="1">
    <citation type="journal article" date="2022" name="Front. Genet.">
        <title>Chromosome-Scale Assembly of the Dendrobium nobile Genome Provides Insights Into the Molecular Mechanism of the Biosynthesis of the Medicinal Active Ingredient of Dendrobium.</title>
        <authorList>
            <person name="Xu Q."/>
            <person name="Niu S.-C."/>
            <person name="Li K.-L."/>
            <person name="Zheng P.-J."/>
            <person name="Zhang X.-J."/>
            <person name="Jia Y."/>
            <person name="Liu Y."/>
            <person name="Niu Y.-X."/>
            <person name="Yu L.-H."/>
            <person name="Chen D.-F."/>
            <person name="Zhang G.-Q."/>
        </authorList>
    </citation>
    <scope>NUCLEOTIDE SEQUENCE</scope>
    <source>
        <tissue evidence="2">Leaf</tissue>
    </source>
</reference>
<dbReference type="OrthoDB" id="786873at2759"/>
<feature type="region of interest" description="Disordered" evidence="1">
    <location>
        <begin position="1"/>
        <end position="45"/>
    </location>
</feature>
<dbReference type="Proteomes" id="UP000829196">
    <property type="component" value="Unassembled WGS sequence"/>
</dbReference>
<dbReference type="EMBL" id="JAGYWB010000009">
    <property type="protein sequence ID" value="KAI0512198.1"/>
    <property type="molecule type" value="Genomic_DNA"/>
</dbReference>
<dbReference type="PANTHER" id="PTHR34355:SF1">
    <property type="entry name" value="JOSEPHIN-LIKE PROTEIN"/>
    <property type="match status" value="1"/>
</dbReference>
<dbReference type="PANTHER" id="PTHR34355">
    <property type="entry name" value="JOSEPHIN-LIKE PROTEIN"/>
    <property type="match status" value="1"/>
</dbReference>
<organism evidence="2 3">
    <name type="scientific">Dendrobium nobile</name>
    <name type="common">Orchid</name>
    <dbReference type="NCBI Taxonomy" id="94219"/>
    <lineage>
        <taxon>Eukaryota</taxon>
        <taxon>Viridiplantae</taxon>
        <taxon>Streptophyta</taxon>
        <taxon>Embryophyta</taxon>
        <taxon>Tracheophyta</taxon>
        <taxon>Spermatophyta</taxon>
        <taxon>Magnoliopsida</taxon>
        <taxon>Liliopsida</taxon>
        <taxon>Asparagales</taxon>
        <taxon>Orchidaceae</taxon>
        <taxon>Epidendroideae</taxon>
        <taxon>Malaxideae</taxon>
        <taxon>Dendrobiinae</taxon>
        <taxon>Dendrobium</taxon>
    </lineage>
</organism>
<evidence type="ECO:0000313" key="2">
    <source>
        <dbReference type="EMBL" id="KAI0512198.1"/>
    </source>
</evidence>
<accession>A0A8T3BLY5</accession>